<dbReference type="PANTHER" id="PTHR24637:SF393">
    <property type="entry name" value="CUTICLE COLLAGEN ROL-6"/>
    <property type="match status" value="1"/>
</dbReference>
<evidence type="ECO:0000256" key="3">
    <source>
        <dbReference type="SAM" id="Phobius"/>
    </source>
</evidence>
<feature type="domain" description="Nematode cuticle collagen N-terminal" evidence="4">
    <location>
        <begin position="20"/>
        <end position="76"/>
    </location>
</feature>
<protein>
    <recommendedName>
        <fullName evidence="4">Nematode cuticle collagen N-terminal domain-containing protein</fullName>
    </recommendedName>
</protein>
<name>A0A3P7ZJV7_HELPZ</name>
<dbReference type="PANTHER" id="PTHR24637">
    <property type="entry name" value="COLLAGEN"/>
    <property type="match status" value="1"/>
</dbReference>
<organism evidence="5">
    <name type="scientific">Heligmosomoides polygyrus</name>
    <name type="common">Parasitic roundworm</name>
    <dbReference type="NCBI Taxonomy" id="6339"/>
    <lineage>
        <taxon>Eukaryota</taxon>
        <taxon>Metazoa</taxon>
        <taxon>Ecdysozoa</taxon>
        <taxon>Nematoda</taxon>
        <taxon>Chromadorea</taxon>
        <taxon>Rhabditida</taxon>
        <taxon>Rhabditina</taxon>
        <taxon>Rhabditomorpha</taxon>
        <taxon>Strongyloidea</taxon>
        <taxon>Heligmosomidae</taxon>
        <taxon>Heligmosomoides</taxon>
    </lineage>
</organism>
<feature type="region of interest" description="Disordered" evidence="2">
    <location>
        <begin position="163"/>
        <end position="184"/>
    </location>
</feature>
<evidence type="ECO:0000313" key="5">
    <source>
        <dbReference type="EMBL" id="VDO99990.1"/>
    </source>
</evidence>
<dbReference type="GO" id="GO:0060102">
    <property type="term" value="C:cuticular extracellular matrix"/>
    <property type="evidence" value="ECO:0007669"/>
    <property type="project" value="TreeGrafter"/>
</dbReference>
<dbReference type="OrthoDB" id="6380629at2759"/>
<sequence length="287" mass="30024">MRQDRLDKEKEMLMKMGVQLVTCGAIAASGVTLLLSLFAIYTMQSEISSMWSELDAEIDKFKARDTLLTNDSWKAMLSLGAGTVSNRQRRQYGGYGASGMNTQPSSEEEGAIPCFRTLVERAVEVPNTSGDAMDFTNRPFPPRVVIPAAVLCQCFTFSSCPPGPPGPRGQPGPDGVDGVPGVDGFDGLDSVNAMRYSGLIGCINCPPGPEGVGGKTGPPGMRGIRGARGVPGQPGRDGVAGFQGAAGPDGEPGPAGPPGAPGKDATYCKCPRRGDPDGPPRNRRRLL</sequence>
<keyword evidence="3" id="KW-0812">Transmembrane</keyword>
<evidence type="ECO:0000256" key="2">
    <source>
        <dbReference type="SAM" id="MobiDB-lite"/>
    </source>
</evidence>
<dbReference type="Pfam" id="PF01391">
    <property type="entry name" value="Collagen"/>
    <property type="match status" value="1"/>
</dbReference>
<feature type="region of interest" description="Disordered" evidence="2">
    <location>
        <begin position="211"/>
        <end position="287"/>
    </location>
</feature>
<gene>
    <name evidence="5" type="ORF">HPBE_LOCUS14551</name>
</gene>
<keyword evidence="1" id="KW-0677">Repeat</keyword>
<evidence type="ECO:0000259" key="4">
    <source>
        <dbReference type="SMART" id="SM01088"/>
    </source>
</evidence>
<dbReference type="InterPro" id="IPR008160">
    <property type="entry name" value="Collagen"/>
</dbReference>
<dbReference type="SMART" id="SM01088">
    <property type="entry name" value="Col_cuticle_N"/>
    <property type="match status" value="1"/>
</dbReference>
<reference evidence="5" key="1">
    <citation type="submission" date="2018-11" db="EMBL/GenBank/DDBJ databases">
        <authorList>
            <consortium name="Pathogen Informatics"/>
        </authorList>
    </citation>
    <scope>NUCLEOTIDE SEQUENCE [LARGE SCALE GENOMIC DNA]</scope>
</reference>
<evidence type="ECO:0000256" key="1">
    <source>
        <dbReference type="ARBA" id="ARBA00022737"/>
    </source>
</evidence>
<dbReference type="Gene3D" id="1.20.5.320">
    <property type="entry name" value="6-Phosphogluconate Dehydrogenase, domain 3"/>
    <property type="match status" value="2"/>
</dbReference>
<dbReference type="Pfam" id="PF01484">
    <property type="entry name" value="Col_cuticle_N"/>
    <property type="match status" value="1"/>
</dbReference>
<dbReference type="AlphaFoldDB" id="A0A3P7ZJV7"/>
<keyword evidence="3" id="KW-1133">Transmembrane helix</keyword>
<feature type="transmembrane region" description="Helical" evidence="3">
    <location>
        <begin position="20"/>
        <end position="41"/>
    </location>
</feature>
<proteinExistence type="predicted"/>
<feature type="compositionally biased region" description="Low complexity" evidence="2">
    <location>
        <begin position="171"/>
        <end position="183"/>
    </location>
</feature>
<dbReference type="GO" id="GO:0042329">
    <property type="term" value="F:structural constituent of collagen and cuticulin-based cuticle"/>
    <property type="evidence" value="ECO:0007669"/>
    <property type="project" value="TreeGrafter"/>
</dbReference>
<dbReference type="InterPro" id="IPR002486">
    <property type="entry name" value="Col_cuticle_N"/>
</dbReference>
<dbReference type="EMBL" id="UZAH01028413">
    <property type="protein sequence ID" value="VDO99990.1"/>
    <property type="molecule type" value="Genomic_DNA"/>
</dbReference>
<keyword evidence="3" id="KW-0472">Membrane</keyword>
<accession>A0A3P7ZJV7</accession>